<keyword evidence="3" id="KW-0862">Zinc</keyword>
<keyword evidence="2 4" id="KW-0863">Zinc-finger</keyword>
<dbReference type="OrthoDB" id="6270329at2759"/>
<sequence length="272" mass="30397">MCQKHERLLDLFCKSDLRCVCVQCSKMDHRGHTIVSLEEAAHEFKTELGKSVTEVQLMIQERVRRVEEIRQSVELSNASAEREAAEGLQIIGTVLNSVAIAQAKLTAGIEEKQKAANRRAEGLVSDLDQEICDLKSRKSDMDQLLHTKDHIHFLQSFPPMSSLPRTKDWSNIIVHTDQCVGSSRAAVSQIEKTVNKLLQKLSDSELREVQQSAVDVTLDPSTANRWLVLTEDGKQHRTDCTTYTALGGSLILDLECYSHAVSLSCPEGEQSR</sequence>
<dbReference type="PANTHER" id="PTHR25465">
    <property type="entry name" value="B-BOX DOMAIN CONTAINING"/>
    <property type="match status" value="1"/>
</dbReference>
<evidence type="ECO:0000256" key="2">
    <source>
        <dbReference type="ARBA" id="ARBA00022771"/>
    </source>
</evidence>
<dbReference type="CDD" id="cd19769">
    <property type="entry name" value="Bbox2_TRIM16-like"/>
    <property type="match status" value="1"/>
</dbReference>
<dbReference type="Pfam" id="PF25600">
    <property type="entry name" value="TRIM_CC"/>
    <property type="match status" value="1"/>
</dbReference>
<dbReference type="PANTHER" id="PTHR25465:SF49">
    <property type="entry name" value="BLOODTHIRSTY-RELATED GENE FAMILY, MEMBER 1-RELATED"/>
    <property type="match status" value="1"/>
</dbReference>
<dbReference type="EMBL" id="JAFJMO010000008">
    <property type="protein sequence ID" value="KAJ8269682.1"/>
    <property type="molecule type" value="Genomic_DNA"/>
</dbReference>
<keyword evidence="7" id="KW-1185">Reference proteome</keyword>
<reference evidence="6" key="1">
    <citation type="journal article" date="2023" name="Science">
        <title>Genome structures resolve the early diversification of teleost fishes.</title>
        <authorList>
            <person name="Parey E."/>
            <person name="Louis A."/>
            <person name="Montfort J."/>
            <person name="Bouchez O."/>
            <person name="Roques C."/>
            <person name="Iampietro C."/>
            <person name="Lluch J."/>
            <person name="Castinel A."/>
            <person name="Donnadieu C."/>
            <person name="Desvignes T."/>
            <person name="Floi Bucao C."/>
            <person name="Jouanno E."/>
            <person name="Wen M."/>
            <person name="Mejri S."/>
            <person name="Dirks R."/>
            <person name="Jansen H."/>
            <person name="Henkel C."/>
            <person name="Chen W.J."/>
            <person name="Zahm M."/>
            <person name="Cabau C."/>
            <person name="Klopp C."/>
            <person name="Thompson A.W."/>
            <person name="Robinson-Rechavi M."/>
            <person name="Braasch I."/>
            <person name="Lecointre G."/>
            <person name="Bobe J."/>
            <person name="Postlethwait J.H."/>
            <person name="Berthelot C."/>
            <person name="Roest Crollius H."/>
            <person name="Guiguen Y."/>
        </authorList>
    </citation>
    <scope>NUCLEOTIDE SEQUENCE</scope>
    <source>
        <strain evidence="6">Concon-B</strain>
    </source>
</reference>
<comment type="caution">
    <text evidence="6">The sequence shown here is derived from an EMBL/GenBank/DDBJ whole genome shotgun (WGS) entry which is preliminary data.</text>
</comment>
<dbReference type="Proteomes" id="UP001152803">
    <property type="component" value="Unassembled WGS sequence"/>
</dbReference>
<dbReference type="InterPro" id="IPR051051">
    <property type="entry name" value="E3_ubiq-ligase_TRIM/RNF"/>
</dbReference>
<evidence type="ECO:0000256" key="4">
    <source>
        <dbReference type="PROSITE-ProRule" id="PRU00024"/>
    </source>
</evidence>
<feature type="domain" description="B box-type" evidence="5">
    <location>
        <begin position="1"/>
        <end position="37"/>
    </location>
</feature>
<dbReference type="AlphaFoldDB" id="A0A9Q1HYY5"/>
<accession>A0A9Q1HYY5</accession>
<dbReference type="SUPFAM" id="SSF49899">
    <property type="entry name" value="Concanavalin A-like lectins/glucanases"/>
    <property type="match status" value="1"/>
</dbReference>
<dbReference type="InterPro" id="IPR058030">
    <property type="entry name" value="TRIM8/14/16/25/29/45/65_CC"/>
</dbReference>
<dbReference type="PROSITE" id="PS50119">
    <property type="entry name" value="ZF_BBOX"/>
    <property type="match status" value="1"/>
</dbReference>
<dbReference type="Gene3D" id="3.30.160.60">
    <property type="entry name" value="Classic Zinc Finger"/>
    <property type="match status" value="1"/>
</dbReference>
<name>A0A9Q1HYY5_CONCO</name>
<dbReference type="Pfam" id="PF00643">
    <property type="entry name" value="zf-B_box"/>
    <property type="match status" value="1"/>
</dbReference>
<dbReference type="GO" id="GO:0008270">
    <property type="term" value="F:zinc ion binding"/>
    <property type="evidence" value="ECO:0007669"/>
    <property type="project" value="UniProtKB-KW"/>
</dbReference>
<organism evidence="6 7">
    <name type="scientific">Conger conger</name>
    <name type="common">Conger eel</name>
    <name type="synonym">Muraena conger</name>
    <dbReference type="NCBI Taxonomy" id="82655"/>
    <lineage>
        <taxon>Eukaryota</taxon>
        <taxon>Metazoa</taxon>
        <taxon>Chordata</taxon>
        <taxon>Craniata</taxon>
        <taxon>Vertebrata</taxon>
        <taxon>Euteleostomi</taxon>
        <taxon>Actinopterygii</taxon>
        <taxon>Neopterygii</taxon>
        <taxon>Teleostei</taxon>
        <taxon>Anguilliformes</taxon>
        <taxon>Congridae</taxon>
        <taxon>Conger</taxon>
    </lineage>
</organism>
<proteinExistence type="predicted"/>
<dbReference type="InterPro" id="IPR013320">
    <property type="entry name" value="ConA-like_dom_sf"/>
</dbReference>
<dbReference type="SUPFAM" id="SSF57845">
    <property type="entry name" value="B-box zinc-binding domain"/>
    <property type="match status" value="1"/>
</dbReference>
<evidence type="ECO:0000313" key="6">
    <source>
        <dbReference type="EMBL" id="KAJ8269682.1"/>
    </source>
</evidence>
<evidence type="ECO:0000313" key="7">
    <source>
        <dbReference type="Proteomes" id="UP001152803"/>
    </source>
</evidence>
<dbReference type="InterPro" id="IPR043136">
    <property type="entry name" value="B30.2/SPRY_sf"/>
</dbReference>
<evidence type="ECO:0000256" key="1">
    <source>
        <dbReference type="ARBA" id="ARBA00022723"/>
    </source>
</evidence>
<protein>
    <recommendedName>
        <fullName evidence="5">B box-type domain-containing protein</fullName>
    </recommendedName>
</protein>
<gene>
    <name evidence="6" type="ORF">COCON_G00122890</name>
</gene>
<dbReference type="Gene3D" id="2.60.120.920">
    <property type="match status" value="1"/>
</dbReference>
<dbReference type="InterPro" id="IPR000315">
    <property type="entry name" value="Znf_B-box"/>
</dbReference>
<evidence type="ECO:0000256" key="3">
    <source>
        <dbReference type="ARBA" id="ARBA00022833"/>
    </source>
</evidence>
<evidence type="ECO:0000259" key="5">
    <source>
        <dbReference type="PROSITE" id="PS50119"/>
    </source>
</evidence>
<dbReference type="SMART" id="SM00336">
    <property type="entry name" value="BBOX"/>
    <property type="match status" value="1"/>
</dbReference>
<keyword evidence="1" id="KW-0479">Metal-binding</keyword>